<feature type="domain" description="Transposable element P transposase-like RNase H" evidence="1">
    <location>
        <begin position="94"/>
        <end position="199"/>
    </location>
</feature>
<dbReference type="Pfam" id="PF21787">
    <property type="entry name" value="TNP-like_RNaseH_N"/>
    <property type="match status" value="1"/>
</dbReference>
<dbReference type="Proteomes" id="UP000735302">
    <property type="component" value="Unassembled WGS sequence"/>
</dbReference>
<reference evidence="2 3" key="1">
    <citation type="journal article" date="2021" name="Elife">
        <title>Chloroplast acquisition without the gene transfer in kleptoplastic sea slugs, Plakobranchus ocellatus.</title>
        <authorList>
            <person name="Maeda T."/>
            <person name="Takahashi S."/>
            <person name="Yoshida T."/>
            <person name="Shimamura S."/>
            <person name="Takaki Y."/>
            <person name="Nagai Y."/>
            <person name="Toyoda A."/>
            <person name="Suzuki Y."/>
            <person name="Arimoto A."/>
            <person name="Ishii H."/>
            <person name="Satoh N."/>
            <person name="Nishiyama T."/>
            <person name="Hasebe M."/>
            <person name="Maruyama T."/>
            <person name="Minagawa J."/>
            <person name="Obokata J."/>
            <person name="Shigenobu S."/>
        </authorList>
    </citation>
    <scope>NUCLEOTIDE SEQUENCE [LARGE SCALE GENOMIC DNA]</scope>
</reference>
<dbReference type="AlphaFoldDB" id="A0AAV4C3G7"/>
<comment type="caution">
    <text evidence="2">The sequence shown here is derived from an EMBL/GenBank/DDBJ whole genome shotgun (WGS) entry which is preliminary data.</text>
</comment>
<evidence type="ECO:0000313" key="2">
    <source>
        <dbReference type="EMBL" id="GFO25689.1"/>
    </source>
</evidence>
<keyword evidence="3" id="KW-1185">Reference proteome</keyword>
<evidence type="ECO:0000313" key="3">
    <source>
        <dbReference type="Proteomes" id="UP000735302"/>
    </source>
</evidence>
<sequence length="217" mass="24824">MDELLRFVCLYEPQEDGEKLKFMCNSIYLLNCPKNNRIYSLKDLSLDLSWHAKSRTLYETLRTYLPLPCLSTLRNLTRVANNIDDTKFFSSVFNATDERNRGCVLIIDESYIKATVAYRGGSIFGCPGKVATTFLCVLVKCFFVSKHFLVKLLPCHELKAIFQFEVITEVIQQLESCGAKVVALINDNNRVNQSFFSCFKAMNQSTPWIVKSPVDEN</sequence>
<name>A0AAV4C3G7_9GAST</name>
<evidence type="ECO:0000259" key="1">
    <source>
        <dbReference type="Pfam" id="PF21787"/>
    </source>
</evidence>
<protein>
    <submittedName>
        <fullName evidence="2">Transposable element p transposase</fullName>
    </submittedName>
</protein>
<accession>A0AAV4C3G7</accession>
<proteinExistence type="predicted"/>
<gene>
    <name evidence="2" type="ORF">PoB_005219400</name>
</gene>
<dbReference type="InterPro" id="IPR048365">
    <property type="entry name" value="TNP-like_RNaseH_N"/>
</dbReference>
<dbReference type="EMBL" id="BLXT01005771">
    <property type="protein sequence ID" value="GFO25689.1"/>
    <property type="molecule type" value="Genomic_DNA"/>
</dbReference>
<organism evidence="2 3">
    <name type="scientific">Plakobranchus ocellatus</name>
    <dbReference type="NCBI Taxonomy" id="259542"/>
    <lineage>
        <taxon>Eukaryota</taxon>
        <taxon>Metazoa</taxon>
        <taxon>Spiralia</taxon>
        <taxon>Lophotrochozoa</taxon>
        <taxon>Mollusca</taxon>
        <taxon>Gastropoda</taxon>
        <taxon>Heterobranchia</taxon>
        <taxon>Euthyneura</taxon>
        <taxon>Panpulmonata</taxon>
        <taxon>Sacoglossa</taxon>
        <taxon>Placobranchoidea</taxon>
        <taxon>Plakobranchidae</taxon>
        <taxon>Plakobranchus</taxon>
    </lineage>
</organism>